<feature type="region of interest" description="Disordered" evidence="1">
    <location>
        <begin position="207"/>
        <end position="243"/>
    </location>
</feature>
<feature type="compositionally biased region" description="Polar residues" evidence="1">
    <location>
        <begin position="362"/>
        <end position="380"/>
    </location>
</feature>
<gene>
    <name evidence="2" type="ORF">Tco_1091589</name>
</gene>
<comment type="caution">
    <text evidence="2">The sequence shown here is derived from an EMBL/GenBank/DDBJ whole genome shotgun (WGS) entry which is preliminary data.</text>
</comment>
<proteinExistence type="predicted"/>
<sequence>MKKLSKSSLMSSRTQPATRHLLSLLKSLKSLCSSSGTLLRRVQGEDFTEVPDDESSLTFLINLGYKGPLHKHPIMFVDHMHQPWETLAAIINKCLSSKDASNDMLRKSRIDILWGMFYRENIDYSELIWEDFTFQIDHRIEKQRRRKIIPYPRFTKNIINHFLSQHKSLAKLKHLHTHTIKDDGIVNRLKFVRIDVHKYSTDLIPLNKSRGKGSQGNKVTVSPKPASVEVSEEPDFEPTRKQTGSRRVIKKKVSISVEDNIILEPDVALELAKSMSLTRAKEEAARCVHSTHERLVTKSDEPSNANKPTGRRSTTGVVIQDTLNVAKKKSVDQSQKLKGIQTLTPKEYLTADMMQSLKASRKTNISQSLTGGSSEGTSVSPGVPDESIVVFSTSDKGTGDKPRVPDEAHRKSVVDVTLN</sequence>
<accession>A0ABQ5I8M4</accession>
<keyword evidence="3" id="KW-1185">Reference proteome</keyword>
<dbReference type="Proteomes" id="UP001151760">
    <property type="component" value="Unassembled WGS sequence"/>
</dbReference>
<organism evidence="2 3">
    <name type="scientific">Tanacetum coccineum</name>
    <dbReference type="NCBI Taxonomy" id="301880"/>
    <lineage>
        <taxon>Eukaryota</taxon>
        <taxon>Viridiplantae</taxon>
        <taxon>Streptophyta</taxon>
        <taxon>Embryophyta</taxon>
        <taxon>Tracheophyta</taxon>
        <taxon>Spermatophyta</taxon>
        <taxon>Magnoliopsida</taxon>
        <taxon>eudicotyledons</taxon>
        <taxon>Gunneridae</taxon>
        <taxon>Pentapetalae</taxon>
        <taxon>asterids</taxon>
        <taxon>campanulids</taxon>
        <taxon>Asterales</taxon>
        <taxon>Asteraceae</taxon>
        <taxon>Asteroideae</taxon>
        <taxon>Anthemideae</taxon>
        <taxon>Anthemidinae</taxon>
        <taxon>Tanacetum</taxon>
    </lineage>
</organism>
<feature type="compositionally biased region" description="Basic and acidic residues" evidence="1">
    <location>
        <begin position="397"/>
        <end position="413"/>
    </location>
</feature>
<feature type="compositionally biased region" description="Basic and acidic residues" evidence="1">
    <location>
        <begin position="288"/>
        <end position="301"/>
    </location>
</feature>
<feature type="region of interest" description="Disordered" evidence="1">
    <location>
        <begin position="362"/>
        <end position="419"/>
    </location>
</feature>
<dbReference type="EMBL" id="BQNB010020449">
    <property type="protein sequence ID" value="GJT96071.1"/>
    <property type="molecule type" value="Genomic_DNA"/>
</dbReference>
<protein>
    <submittedName>
        <fullName evidence="2">Uncharacterized protein</fullName>
    </submittedName>
</protein>
<evidence type="ECO:0000313" key="2">
    <source>
        <dbReference type="EMBL" id="GJT96071.1"/>
    </source>
</evidence>
<name>A0ABQ5I8M4_9ASTR</name>
<reference evidence="2" key="1">
    <citation type="journal article" date="2022" name="Int. J. Mol. Sci.">
        <title>Draft Genome of Tanacetum Coccineum: Genomic Comparison of Closely Related Tanacetum-Family Plants.</title>
        <authorList>
            <person name="Yamashiro T."/>
            <person name="Shiraishi A."/>
            <person name="Nakayama K."/>
            <person name="Satake H."/>
        </authorList>
    </citation>
    <scope>NUCLEOTIDE SEQUENCE</scope>
</reference>
<reference evidence="2" key="2">
    <citation type="submission" date="2022-01" db="EMBL/GenBank/DDBJ databases">
        <authorList>
            <person name="Yamashiro T."/>
            <person name="Shiraishi A."/>
            <person name="Satake H."/>
            <person name="Nakayama K."/>
        </authorList>
    </citation>
    <scope>NUCLEOTIDE SEQUENCE</scope>
</reference>
<feature type="compositionally biased region" description="Polar residues" evidence="1">
    <location>
        <begin position="302"/>
        <end position="316"/>
    </location>
</feature>
<evidence type="ECO:0000256" key="1">
    <source>
        <dbReference type="SAM" id="MobiDB-lite"/>
    </source>
</evidence>
<feature type="region of interest" description="Disordered" evidence="1">
    <location>
        <begin position="288"/>
        <end position="316"/>
    </location>
</feature>
<evidence type="ECO:0000313" key="3">
    <source>
        <dbReference type="Proteomes" id="UP001151760"/>
    </source>
</evidence>